<dbReference type="EMBL" id="QEPN01000002">
    <property type="protein sequence ID" value="RDE73018.1"/>
    <property type="molecule type" value="Genomic_DNA"/>
</dbReference>
<dbReference type="Gene3D" id="3.90.220.20">
    <property type="entry name" value="DNA methylase specificity domains"/>
    <property type="match status" value="2"/>
</dbReference>
<evidence type="ECO:0000313" key="5">
    <source>
        <dbReference type="EMBL" id="RDE73018.1"/>
    </source>
</evidence>
<evidence type="ECO:0000256" key="1">
    <source>
        <dbReference type="ARBA" id="ARBA00010923"/>
    </source>
</evidence>
<evidence type="ECO:0000256" key="2">
    <source>
        <dbReference type="ARBA" id="ARBA00022747"/>
    </source>
</evidence>
<evidence type="ECO:0000259" key="4">
    <source>
        <dbReference type="Pfam" id="PF01420"/>
    </source>
</evidence>
<accession>A0A369YGP4</accession>
<comment type="caution">
    <text evidence="5">The sequence shown here is derived from an EMBL/GenBank/DDBJ whole genome shotgun (WGS) entry which is preliminary data.</text>
</comment>
<keyword evidence="5" id="KW-0808">Transferase</keyword>
<keyword evidence="2" id="KW-0680">Restriction system</keyword>
<keyword evidence="5" id="KW-0489">Methyltransferase</keyword>
<comment type="similarity">
    <text evidence="1">Belongs to the type-I restriction system S methylase family.</text>
</comment>
<dbReference type="GO" id="GO:0003677">
    <property type="term" value="F:DNA binding"/>
    <property type="evidence" value="ECO:0007669"/>
    <property type="project" value="UniProtKB-KW"/>
</dbReference>
<evidence type="ECO:0000256" key="3">
    <source>
        <dbReference type="ARBA" id="ARBA00023125"/>
    </source>
</evidence>
<name>A0A369YGP4_9PAST</name>
<dbReference type="RefSeq" id="WP_111402032.1">
    <property type="nucleotide sequence ID" value="NZ_QEPN01000002.1"/>
</dbReference>
<feature type="domain" description="Type I restriction modification DNA specificity" evidence="4">
    <location>
        <begin position="7"/>
        <end position="132"/>
    </location>
</feature>
<proteinExistence type="inferred from homology"/>
<organism evidence="5 6">
    <name type="scientific">Haemophilus sputorum</name>
    <dbReference type="NCBI Taxonomy" id="1078480"/>
    <lineage>
        <taxon>Bacteria</taxon>
        <taxon>Pseudomonadati</taxon>
        <taxon>Pseudomonadota</taxon>
        <taxon>Gammaproteobacteria</taxon>
        <taxon>Pasteurellales</taxon>
        <taxon>Pasteurellaceae</taxon>
        <taxon>Haemophilus</taxon>
    </lineage>
</organism>
<gene>
    <name evidence="5" type="ORF">DPV93_02720</name>
</gene>
<protein>
    <submittedName>
        <fullName evidence="5">Methyltransferase</fullName>
    </submittedName>
</protein>
<dbReference type="InterPro" id="IPR044946">
    <property type="entry name" value="Restrct_endonuc_typeI_TRD_sf"/>
</dbReference>
<dbReference type="SUPFAM" id="SSF116734">
    <property type="entry name" value="DNA methylase specificity domain"/>
    <property type="match status" value="2"/>
</dbReference>
<dbReference type="InterPro" id="IPR000055">
    <property type="entry name" value="Restrct_endonuc_typeI_TRD"/>
</dbReference>
<keyword evidence="3" id="KW-0238">DNA-binding</keyword>
<dbReference type="Pfam" id="PF01420">
    <property type="entry name" value="Methylase_S"/>
    <property type="match status" value="2"/>
</dbReference>
<feature type="domain" description="Type I restriction modification DNA specificity" evidence="4">
    <location>
        <begin position="197"/>
        <end position="341"/>
    </location>
</feature>
<dbReference type="REBASE" id="300356">
    <property type="entry name" value="S.Hsp1239ORF2725P"/>
</dbReference>
<sequence>MNLNIQHWKMFKVSNIFTILNGKGITKEEISENSGIFPAVQSGEENNGVIGYIDFEYCKLMNYSYSKEPCLTVARTGSAGFVTYQEKGCVVGDSAKILKFINKKLSKPHYLFIQTLLNANRYKYSYGRKVTESKYMDDYLKLPIKLNSENTPTIDSEYRYSDEGYIPDWEFMEDYIKSLSYKPLSTKNKSNHPLNISKWKEFTILQLFDDVYIAKSADIGNLEEGNIPFVGRTDIDNGIQGFVAPISITEGKCITISMVGTNVALYQENDFQASQNIAILRKEGMTKEIALFICSLINFEIKLKYSYGRTIGKTNIEQMVLNLPIDSNSNPNWQFMGNYIRSLPYGDKL</sequence>
<reference evidence="5 6" key="1">
    <citation type="submission" date="2018-05" db="EMBL/GenBank/DDBJ databases">
        <title>Draft Genome Sequences for a Diverse set of 7 Haemophilus Species.</title>
        <authorList>
            <person name="Nichols M."/>
            <person name="Topaz N."/>
            <person name="Wang X."/>
            <person name="Wang X."/>
            <person name="Boxrud D."/>
        </authorList>
    </citation>
    <scope>NUCLEOTIDE SEQUENCE [LARGE SCALE GENOMIC DNA]</scope>
    <source>
        <strain evidence="5 6">C2002001239</strain>
    </source>
</reference>
<dbReference type="AlphaFoldDB" id="A0A369YGP4"/>
<dbReference type="GO" id="GO:0008168">
    <property type="term" value="F:methyltransferase activity"/>
    <property type="evidence" value="ECO:0007669"/>
    <property type="project" value="UniProtKB-KW"/>
</dbReference>
<dbReference type="GO" id="GO:0032259">
    <property type="term" value="P:methylation"/>
    <property type="evidence" value="ECO:0007669"/>
    <property type="project" value="UniProtKB-KW"/>
</dbReference>
<evidence type="ECO:0000313" key="6">
    <source>
        <dbReference type="Proteomes" id="UP000253872"/>
    </source>
</evidence>
<dbReference type="Proteomes" id="UP000253872">
    <property type="component" value="Unassembled WGS sequence"/>
</dbReference>
<dbReference type="GO" id="GO:0009307">
    <property type="term" value="P:DNA restriction-modification system"/>
    <property type="evidence" value="ECO:0007669"/>
    <property type="project" value="UniProtKB-KW"/>
</dbReference>